<keyword evidence="7" id="KW-1185">Reference proteome</keyword>
<keyword evidence="4" id="KW-0804">Transcription</keyword>
<evidence type="ECO:0000313" key="6">
    <source>
        <dbReference type="EMBL" id="OKL45188.1"/>
    </source>
</evidence>
<accession>A0A1U7JKG7</accession>
<dbReference type="Proteomes" id="UP000185783">
    <property type="component" value="Unassembled WGS sequence"/>
</dbReference>
<dbReference type="Gene3D" id="3.40.50.1360">
    <property type="match status" value="1"/>
</dbReference>
<organism evidence="6 7">
    <name type="scientific">Pseudovibrio exalbescens</name>
    <dbReference type="NCBI Taxonomy" id="197461"/>
    <lineage>
        <taxon>Bacteria</taxon>
        <taxon>Pseudomonadati</taxon>
        <taxon>Pseudomonadota</taxon>
        <taxon>Alphaproteobacteria</taxon>
        <taxon>Hyphomicrobiales</taxon>
        <taxon>Stappiaceae</taxon>
        <taxon>Pseudovibrio</taxon>
    </lineage>
</organism>
<sequence length="322" mass="35250">MGVTKKDNSAIWFDKDPILHSAWLYYQDGLNQTDIAEVLGVSRASVVKYLQQARELGHVKITLDQERYAKAAVAAELQVKYNLDNVLIAPADEGQTPVRTRLARAGAMYLDHVVADGDVIGVAWGRTIHELSLHLPRKPLHDVSVVQMIGSMYGQSGFAAEECSSQIANKFNGNGMNLHVPAIVSSARLATELQAEPIVRSHFSVLEKCNRSLFVIGNCSPRNSVVRSGIINEEEMEKYRQLGAVGVICGRFLDAEGRPVITELDLRVLGVNLAQLRQMPNRIMIGGGPTNHEAVLAAIRGGFVSDLITDHDTARFLLDTAD</sequence>
<evidence type="ECO:0000259" key="5">
    <source>
        <dbReference type="Pfam" id="PF04198"/>
    </source>
</evidence>
<comment type="similarity">
    <text evidence="1">Belongs to the SorC transcriptional regulatory family.</text>
</comment>
<keyword evidence="3" id="KW-0238">DNA-binding</keyword>
<reference evidence="6 7" key="1">
    <citation type="submission" date="2016-03" db="EMBL/GenBank/DDBJ databases">
        <title>Genome sequence of Nesiotobacter sp. nov., a moderately halophilic alphaproteobacterium isolated from the Yellow Sea, China.</title>
        <authorList>
            <person name="Zhang G."/>
            <person name="Zhang R."/>
        </authorList>
    </citation>
    <scope>NUCLEOTIDE SEQUENCE [LARGE SCALE GENOMIC DNA]</scope>
    <source>
        <strain evidence="6 7">WB1-6</strain>
    </source>
</reference>
<comment type="caution">
    <text evidence="6">The sequence shown here is derived from an EMBL/GenBank/DDBJ whole genome shotgun (WGS) entry which is preliminary data.</text>
</comment>
<dbReference type="Gene3D" id="1.10.10.10">
    <property type="entry name" value="Winged helix-like DNA-binding domain superfamily/Winged helix DNA-binding domain"/>
    <property type="match status" value="1"/>
</dbReference>
<dbReference type="EMBL" id="LVVZ01000005">
    <property type="protein sequence ID" value="OKL45188.1"/>
    <property type="molecule type" value="Genomic_DNA"/>
</dbReference>
<dbReference type="InterPro" id="IPR007324">
    <property type="entry name" value="Sugar-bd_dom_put"/>
</dbReference>
<name>A0A1U7JKG7_9HYPH</name>
<dbReference type="PANTHER" id="PTHR34294:SF1">
    <property type="entry name" value="TRANSCRIPTIONAL REGULATOR LSRR"/>
    <property type="match status" value="1"/>
</dbReference>
<dbReference type="GO" id="GO:0030246">
    <property type="term" value="F:carbohydrate binding"/>
    <property type="evidence" value="ECO:0007669"/>
    <property type="project" value="InterPro"/>
</dbReference>
<feature type="domain" description="Sugar-binding" evidence="5">
    <location>
        <begin position="73"/>
        <end position="318"/>
    </location>
</feature>
<proteinExistence type="inferred from homology"/>
<evidence type="ECO:0000256" key="2">
    <source>
        <dbReference type="ARBA" id="ARBA00023015"/>
    </source>
</evidence>
<dbReference type="InterPro" id="IPR036388">
    <property type="entry name" value="WH-like_DNA-bd_sf"/>
</dbReference>
<evidence type="ECO:0000256" key="3">
    <source>
        <dbReference type="ARBA" id="ARBA00023125"/>
    </source>
</evidence>
<dbReference type="Pfam" id="PF04198">
    <property type="entry name" value="Sugar-bind"/>
    <property type="match status" value="1"/>
</dbReference>
<dbReference type="GO" id="GO:0003677">
    <property type="term" value="F:DNA binding"/>
    <property type="evidence" value="ECO:0007669"/>
    <property type="project" value="UniProtKB-KW"/>
</dbReference>
<evidence type="ECO:0000256" key="1">
    <source>
        <dbReference type="ARBA" id="ARBA00010466"/>
    </source>
</evidence>
<evidence type="ECO:0000313" key="7">
    <source>
        <dbReference type="Proteomes" id="UP000185783"/>
    </source>
</evidence>
<keyword evidence="2" id="KW-0805">Transcription regulation</keyword>
<dbReference type="SUPFAM" id="SSF100950">
    <property type="entry name" value="NagB/RpiA/CoA transferase-like"/>
    <property type="match status" value="1"/>
</dbReference>
<dbReference type="STRING" id="197461.A3843_02240"/>
<dbReference type="PANTHER" id="PTHR34294">
    <property type="entry name" value="TRANSCRIPTIONAL REGULATOR-RELATED"/>
    <property type="match status" value="1"/>
</dbReference>
<evidence type="ECO:0000256" key="4">
    <source>
        <dbReference type="ARBA" id="ARBA00023163"/>
    </source>
</evidence>
<dbReference type="InterPro" id="IPR051054">
    <property type="entry name" value="SorC_transcr_regulators"/>
</dbReference>
<protein>
    <submittedName>
        <fullName evidence="6">Transcriptional regulator</fullName>
    </submittedName>
</protein>
<dbReference type="InterPro" id="IPR037171">
    <property type="entry name" value="NagB/RpiA_transferase-like"/>
</dbReference>
<gene>
    <name evidence="6" type="ORF">A3843_02240</name>
</gene>
<dbReference type="AlphaFoldDB" id="A0A1U7JKG7"/>